<evidence type="ECO:0000256" key="3">
    <source>
        <dbReference type="ARBA" id="ARBA00022692"/>
    </source>
</evidence>
<dbReference type="Pfam" id="PF00689">
    <property type="entry name" value="Cation_ATPase_C"/>
    <property type="match status" value="1"/>
</dbReference>
<comment type="caution">
    <text evidence="12">The sequence shown here is derived from an EMBL/GenBank/DDBJ whole genome shotgun (WGS) entry which is preliminary data.</text>
</comment>
<dbReference type="InterPro" id="IPR023298">
    <property type="entry name" value="ATPase_P-typ_TM_dom_sf"/>
</dbReference>
<keyword evidence="8 10" id="KW-0472">Membrane</keyword>
<dbReference type="GO" id="GO:0006883">
    <property type="term" value="P:intracellular sodium ion homeostasis"/>
    <property type="evidence" value="ECO:0007669"/>
    <property type="project" value="TreeGrafter"/>
</dbReference>
<dbReference type="InterPro" id="IPR059000">
    <property type="entry name" value="ATPase_P-type_domA"/>
</dbReference>
<dbReference type="InterPro" id="IPR036412">
    <property type="entry name" value="HAD-like_sf"/>
</dbReference>
<dbReference type="SMART" id="SM00831">
    <property type="entry name" value="Cation_ATPase_N"/>
    <property type="match status" value="1"/>
</dbReference>
<dbReference type="GO" id="GO:0005886">
    <property type="term" value="C:plasma membrane"/>
    <property type="evidence" value="ECO:0007669"/>
    <property type="project" value="TreeGrafter"/>
</dbReference>
<reference evidence="12 13" key="1">
    <citation type="journal article" date="2021" name="Int. J. Syst. Evol. Microbiol.">
        <title>Amazonocrinis nigriterrae gen. nov., sp. nov., Atlanticothrix silvestris gen. nov., sp. nov. and Dendronalium phyllosphericum gen. nov., sp. nov., nostocacean cyanobacteria from Brazilian environments.</title>
        <authorList>
            <person name="Alvarenga D.O."/>
            <person name="Andreote A.P.D."/>
            <person name="Branco L.H.Z."/>
            <person name="Delbaje E."/>
            <person name="Cruz R.B."/>
            <person name="Varani A.M."/>
            <person name="Fiore M.F."/>
        </authorList>
    </citation>
    <scope>NUCLEOTIDE SEQUENCE [LARGE SCALE GENOMIC DNA]</scope>
    <source>
        <strain evidence="12 13">CENA67</strain>
    </source>
</reference>
<dbReference type="SFLD" id="SFLDG00002">
    <property type="entry name" value="C1.7:_P-type_atpase_like"/>
    <property type="match status" value="1"/>
</dbReference>
<feature type="compositionally biased region" description="Polar residues" evidence="9">
    <location>
        <begin position="494"/>
        <end position="507"/>
    </location>
</feature>
<dbReference type="Pfam" id="PF00690">
    <property type="entry name" value="Cation_ATPase_N"/>
    <property type="match status" value="1"/>
</dbReference>
<dbReference type="Gene3D" id="3.40.50.1000">
    <property type="entry name" value="HAD superfamily/HAD-like"/>
    <property type="match status" value="1"/>
</dbReference>
<dbReference type="RefSeq" id="WP_198124217.1">
    <property type="nucleotide sequence ID" value="NZ_JAECZC010000010.1"/>
</dbReference>
<feature type="transmembrane region" description="Helical" evidence="10">
    <location>
        <begin position="382"/>
        <end position="404"/>
    </location>
</feature>
<feature type="transmembrane region" description="Helical" evidence="10">
    <location>
        <begin position="350"/>
        <end position="370"/>
    </location>
</feature>
<comment type="subcellular location">
    <subcellularLocation>
        <location evidence="1">Membrane</location>
        <topology evidence="1">Multi-pass membrane protein</topology>
    </subcellularLocation>
</comment>
<dbReference type="SUPFAM" id="SSF56784">
    <property type="entry name" value="HAD-like"/>
    <property type="match status" value="1"/>
</dbReference>
<dbReference type="Gene3D" id="2.70.150.10">
    <property type="entry name" value="Calcium-transporting ATPase, cytoplasmic transduction domain A"/>
    <property type="match status" value="1"/>
</dbReference>
<dbReference type="PANTHER" id="PTHR43294">
    <property type="entry name" value="SODIUM/POTASSIUM-TRANSPORTING ATPASE SUBUNIT ALPHA"/>
    <property type="match status" value="1"/>
</dbReference>
<dbReference type="InterPro" id="IPR050510">
    <property type="entry name" value="Cation_transp_ATPase_P-type"/>
</dbReference>
<keyword evidence="4" id="KW-0547">Nucleotide-binding</keyword>
<dbReference type="SUPFAM" id="SSF81665">
    <property type="entry name" value="Calcium ATPase, transmembrane domain M"/>
    <property type="match status" value="1"/>
</dbReference>
<dbReference type="Pfam" id="PF13246">
    <property type="entry name" value="Cation_ATPase"/>
    <property type="match status" value="1"/>
</dbReference>
<evidence type="ECO:0000256" key="7">
    <source>
        <dbReference type="ARBA" id="ARBA00022989"/>
    </source>
</evidence>
<evidence type="ECO:0000313" key="12">
    <source>
        <dbReference type="EMBL" id="MBH8562184.1"/>
    </source>
</evidence>
<dbReference type="Gene3D" id="3.40.1110.10">
    <property type="entry name" value="Calcium-transporting ATPase, cytoplasmic domain N"/>
    <property type="match status" value="1"/>
</dbReference>
<feature type="domain" description="Cation-transporting P-type ATPase N-terminal" evidence="11">
    <location>
        <begin position="108"/>
        <end position="181"/>
    </location>
</feature>
<dbReference type="Pfam" id="PF00122">
    <property type="entry name" value="E1-E2_ATPase"/>
    <property type="match status" value="1"/>
</dbReference>
<dbReference type="InterPro" id="IPR001757">
    <property type="entry name" value="P_typ_ATPase"/>
</dbReference>
<evidence type="ECO:0000256" key="6">
    <source>
        <dbReference type="ARBA" id="ARBA00022967"/>
    </source>
</evidence>
<evidence type="ECO:0000256" key="5">
    <source>
        <dbReference type="ARBA" id="ARBA00022840"/>
    </source>
</evidence>
<dbReference type="Gene3D" id="1.20.1110.10">
    <property type="entry name" value="Calcium-transporting ATPase, transmembrane domain"/>
    <property type="match status" value="1"/>
</dbReference>
<dbReference type="GO" id="GO:0005391">
    <property type="term" value="F:P-type sodium:potassium-exchanging transporter activity"/>
    <property type="evidence" value="ECO:0007669"/>
    <property type="project" value="TreeGrafter"/>
</dbReference>
<gene>
    <name evidence="12" type="ORF">I8748_08345</name>
</gene>
<dbReference type="PROSITE" id="PS00154">
    <property type="entry name" value="ATPASE_E1_E2"/>
    <property type="match status" value="1"/>
</dbReference>
<keyword evidence="6" id="KW-1278">Translocase</keyword>
<keyword evidence="5" id="KW-0067">ATP-binding</keyword>
<evidence type="ECO:0000256" key="4">
    <source>
        <dbReference type="ARBA" id="ARBA00022741"/>
    </source>
</evidence>
<sequence length="1021" mass="110723">MIKAIHTKVKGRARYKINELYRSPSLKNYLERSLSHNPEITYISANPLTSNVLVTFKQENSINKIATLIHQAVLDYQKKSQPTQIEKIEKVPKTRQSLAHAKEQRQENWHLMPADKILDTFNTSTSGLTHESAVANLHKYGPNVLSETATRNNLSILIDQFKSLPVALLGVAAGISIFTGGVVDAIVIMGVVGLNAAIGYTTETQSERIIESLKSREQTSTWVIRESKLIEIPTENVVLGEILVLKPGSYVAADARLIQCEQLSVDESALTGESIPVTKNTTSVTDEDVPLGDRLNMIYKGTLVTGGQGLAVVVATGKFTEMGKIQQLVGEAKSTETPLERQLDQVGSQLVLIGMGICGVVFGLGLLRGYGLVQMLKSSISLAVAAVPEGLPTIATTTLALGILDMRKNNVLVRSLSAVEALGSVQSICLDKTGTITENKMSVVEIQTNTRQIKVSDGELIAGEEKINPYTSDELLKLIHVSVLCNESEVSKQNNGDTQLLRNKQVTSPSSPSSPSLNTTKHEYQVIGSATENALIYMAISAGVDVIELRQKYPLLQTNLRSENRNLMSTIHETYNHQKFVAVKGNPAEVIQICQEWMKNGQVVPLTEEDRQTIEIENDRMAGKALRVLGVAYGYIDETRNGNNHESDLIWLGLVGMADPIRKGAKALIRDFHQAGIDTVMITGDQSPTAYAIAKELELNRDPQLEILDSTNLNNLTPEALTALSDKVDVFARISPSNKLQIVQALQAAGKVVAMTGDGINDAPALKAAQVGVAMGKGGTDVAREVADIILEDDRLETMMIAVSRGRTIYNNIRKSVHFLLATNLSEIMVMTTATAVGIGEPLNAIQLLWLNLVTDIFPGLSLAMEAPEPDVLSQPPRNPNEPIIKNSDFGRITFESATISVSTLAAYGYAMSRYGIGPQASTIAFMSLTSAQLLHTISSRSEQHSIFSKEKLPNNPYLNAAVTGSFAIQLLAIAVPQLRSILKIAPINLLDTAVIGSSALLPLLVNESTKKIQNSSPQQI</sequence>
<evidence type="ECO:0000256" key="10">
    <source>
        <dbReference type="SAM" id="Phobius"/>
    </source>
</evidence>
<dbReference type="InterPro" id="IPR044492">
    <property type="entry name" value="P_typ_ATPase_HD_dom"/>
</dbReference>
<keyword evidence="3 10" id="KW-0812">Transmembrane</keyword>
<dbReference type="InterPro" id="IPR008250">
    <property type="entry name" value="ATPase_P-typ_transduc_dom_A_sf"/>
</dbReference>
<evidence type="ECO:0000259" key="11">
    <source>
        <dbReference type="SMART" id="SM00831"/>
    </source>
</evidence>
<keyword evidence="13" id="KW-1185">Reference proteome</keyword>
<evidence type="ECO:0000256" key="8">
    <source>
        <dbReference type="ARBA" id="ARBA00023136"/>
    </source>
</evidence>
<evidence type="ECO:0000256" key="2">
    <source>
        <dbReference type="ARBA" id="ARBA00005675"/>
    </source>
</evidence>
<dbReference type="GO" id="GO:0036376">
    <property type="term" value="P:sodium ion export across plasma membrane"/>
    <property type="evidence" value="ECO:0007669"/>
    <property type="project" value="TreeGrafter"/>
</dbReference>
<evidence type="ECO:0000313" key="13">
    <source>
        <dbReference type="Proteomes" id="UP000632766"/>
    </source>
</evidence>
<dbReference type="GO" id="GO:0005524">
    <property type="term" value="F:ATP binding"/>
    <property type="evidence" value="ECO:0007669"/>
    <property type="project" value="UniProtKB-KW"/>
</dbReference>
<dbReference type="InterPro" id="IPR006068">
    <property type="entry name" value="ATPase_P-typ_cation-transptr_C"/>
</dbReference>
<dbReference type="PRINTS" id="PR00120">
    <property type="entry name" value="HATPASE"/>
</dbReference>
<dbReference type="SUPFAM" id="SSF81653">
    <property type="entry name" value="Calcium ATPase, transduction domain A"/>
    <property type="match status" value="1"/>
</dbReference>
<dbReference type="SUPFAM" id="SSF81660">
    <property type="entry name" value="Metal cation-transporting ATPase, ATP-binding domain N"/>
    <property type="match status" value="1"/>
</dbReference>
<evidence type="ECO:0000256" key="9">
    <source>
        <dbReference type="SAM" id="MobiDB-lite"/>
    </source>
</evidence>
<organism evidence="12 13">
    <name type="scientific">Amazonocrinis nigriterrae CENA67</name>
    <dbReference type="NCBI Taxonomy" id="2794033"/>
    <lineage>
        <taxon>Bacteria</taxon>
        <taxon>Bacillati</taxon>
        <taxon>Cyanobacteriota</taxon>
        <taxon>Cyanophyceae</taxon>
        <taxon>Nostocales</taxon>
        <taxon>Nostocaceae</taxon>
        <taxon>Amazonocrinis</taxon>
        <taxon>Amazonocrinis nigriterrae</taxon>
    </lineage>
</organism>
<protein>
    <submittedName>
        <fullName evidence="12">Cation-translocating P-type ATPase</fullName>
    </submittedName>
</protein>
<dbReference type="CDD" id="cd07539">
    <property type="entry name" value="P-type_ATPase"/>
    <property type="match status" value="1"/>
</dbReference>
<comment type="similarity">
    <text evidence="2">Belongs to the cation transport ATPase (P-type) (TC 3.A.3) family. Type IIA subfamily.</text>
</comment>
<dbReference type="InterPro" id="IPR004014">
    <property type="entry name" value="ATPase_P-typ_cation-transptr_N"/>
</dbReference>
<dbReference type="PRINTS" id="PR00119">
    <property type="entry name" value="CATATPASE"/>
</dbReference>
<dbReference type="InterPro" id="IPR018303">
    <property type="entry name" value="ATPase_P-typ_P_site"/>
</dbReference>
<feature type="region of interest" description="Disordered" evidence="9">
    <location>
        <begin position="494"/>
        <end position="519"/>
    </location>
</feature>
<dbReference type="GO" id="GO:1990573">
    <property type="term" value="P:potassium ion import across plasma membrane"/>
    <property type="evidence" value="ECO:0007669"/>
    <property type="project" value="TreeGrafter"/>
</dbReference>
<dbReference type="GO" id="GO:1902600">
    <property type="term" value="P:proton transmembrane transport"/>
    <property type="evidence" value="ECO:0007669"/>
    <property type="project" value="TreeGrafter"/>
</dbReference>
<dbReference type="Proteomes" id="UP000632766">
    <property type="component" value="Unassembled WGS sequence"/>
</dbReference>
<dbReference type="SFLD" id="SFLDF00027">
    <property type="entry name" value="p-type_atpase"/>
    <property type="match status" value="1"/>
</dbReference>
<accession>A0A8J7HTK3</accession>
<dbReference type="InterPro" id="IPR023214">
    <property type="entry name" value="HAD_sf"/>
</dbReference>
<name>A0A8J7HTK3_9NOST</name>
<dbReference type="GO" id="GO:0030007">
    <property type="term" value="P:intracellular potassium ion homeostasis"/>
    <property type="evidence" value="ECO:0007669"/>
    <property type="project" value="TreeGrafter"/>
</dbReference>
<dbReference type="PANTHER" id="PTHR43294:SF20">
    <property type="entry name" value="P-TYPE ATPASE"/>
    <property type="match status" value="1"/>
</dbReference>
<dbReference type="GO" id="GO:0016887">
    <property type="term" value="F:ATP hydrolysis activity"/>
    <property type="evidence" value="ECO:0007669"/>
    <property type="project" value="InterPro"/>
</dbReference>
<dbReference type="NCBIfam" id="TIGR01494">
    <property type="entry name" value="ATPase_P-type"/>
    <property type="match status" value="2"/>
</dbReference>
<proteinExistence type="inferred from homology"/>
<dbReference type="AlphaFoldDB" id="A0A8J7HTK3"/>
<evidence type="ECO:0000256" key="1">
    <source>
        <dbReference type="ARBA" id="ARBA00004141"/>
    </source>
</evidence>
<dbReference type="SFLD" id="SFLDS00003">
    <property type="entry name" value="Haloacid_Dehalogenase"/>
    <property type="match status" value="1"/>
</dbReference>
<dbReference type="InterPro" id="IPR023299">
    <property type="entry name" value="ATPase_P-typ_cyto_dom_N"/>
</dbReference>
<keyword evidence="7 10" id="KW-1133">Transmembrane helix</keyword>
<dbReference type="EMBL" id="JAECZC010000010">
    <property type="protein sequence ID" value="MBH8562184.1"/>
    <property type="molecule type" value="Genomic_DNA"/>
</dbReference>